<keyword evidence="6 17" id="KW-0808">Transferase</keyword>
<dbReference type="EMBL" id="UAVW01000009">
    <property type="protein sequence ID" value="SQB11203.1"/>
    <property type="molecule type" value="Genomic_DNA"/>
</dbReference>
<evidence type="ECO:0000313" key="18">
    <source>
        <dbReference type="EMBL" id="SQB11203.1"/>
    </source>
</evidence>
<dbReference type="GO" id="GO:0000155">
    <property type="term" value="F:phosphorelay sensor kinase activity"/>
    <property type="evidence" value="ECO:0007669"/>
    <property type="project" value="InterPro"/>
</dbReference>
<dbReference type="SMART" id="SM00387">
    <property type="entry name" value="HATPase_c"/>
    <property type="match status" value="1"/>
</dbReference>
<dbReference type="Proteomes" id="UP000251853">
    <property type="component" value="Unassembled WGS sequence"/>
</dbReference>
<dbReference type="Gene3D" id="6.10.340.10">
    <property type="match status" value="1"/>
</dbReference>
<dbReference type="CDD" id="cd06225">
    <property type="entry name" value="HAMP"/>
    <property type="match status" value="1"/>
</dbReference>
<dbReference type="Pfam" id="PF02518">
    <property type="entry name" value="HATPase_c"/>
    <property type="match status" value="1"/>
</dbReference>
<protein>
    <recommendedName>
        <fullName evidence="3">histidine kinase</fullName>
        <ecNumber evidence="3">2.7.13.3</ecNumber>
    </recommendedName>
</protein>
<dbReference type="InterPro" id="IPR004358">
    <property type="entry name" value="Sig_transdc_His_kin-like_C"/>
</dbReference>
<dbReference type="EMBL" id="CZAB01000098">
    <property type="protein sequence ID" value="CUQ15884.1"/>
    <property type="molecule type" value="Genomic_DNA"/>
</dbReference>
<dbReference type="PANTHER" id="PTHR45528">
    <property type="entry name" value="SENSOR HISTIDINE KINASE CPXA"/>
    <property type="match status" value="1"/>
</dbReference>
<dbReference type="InterPro" id="IPR036890">
    <property type="entry name" value="HATPase_C_sf"/>
</dbReference>
<feature type="domain" description="Histidine kinase" evidence="15">
    <location>
        <begin position="267"/>
        <end position="478"/>
    </location>
</feature>
<reference evidence="18 20" key="2">
    <citation type="submission" date="2018-06" db="EMBL/GenBank/DDBJ databases">
        <authorList>
            <consortium name="Pathogen Informatics"/>
            <person name="Doyle S."/>
        </authorList>
    </citation>
    <scope>NUCLEOTIDE SEQUENCE [LARGE SCALE GENOMIC DNA]</scope>
    <source>
        <strain evidence="18 20">NCTC11224</strain>
    </source>
</reference>
<dbReference type="PANTHER" id="PTHR45528:SF1">
    <property type="entry name" value="SENSOR HISTIDINE KINASE CPXA"/>
    <property type="match status" value="1"/>
</dbReference>
<feature type="transmembrane region" description="Helical" evidence="14">
    <location>
        <begin position="21"/>
        <end position="41"/>
    </location>
</feature>
<organism evidence="17 19">
    <name type="scientific">Enterocloster clostridioformis</name>
    <dbReference type="NCBI Taxonomy" id="1531"/>
    <lineage>
        <taxon>Bacteria</taxon>
        <taxon>Bacillati</taxon>
        <taxon>Bacillota</taxon>
        <taxon>Clostridia</taxon>
        <taxon>Lachnospirales</taxon>
        <taxon>Lachnospiraceae</taxon>
        <taxon>Enterocloster</taxon>
    </lineage>
</organism>
<dbReference type="PRINTS" id="PR00344">
    <property type="entry name" value="BCTRLSENSOR"/>
</dbReference>
<dbReference type="InterPro" id="IPR003661">
    <property type="entry name" value="HisK_dim/P_dom"/>
</dbReference>
<dbReference type="GO" id="GO:0005524">
    <property type="term" value="F:ATP binding"/>
    <property type="evidence" value="ECO:0007669"/>
    <property type="project" value="UniProtKB-KW"/>
</dbReference>
<feature type="transmembrane region" description="Helical" evidence="14">
    <location>
        <begin position="176"/>
        <end position="199"/>
    </location>
</feature>
<name>A0A174TZV6_9FIRM</name>
<dbReference type="Pfam" id="PF00672">
    <property type="entry name" value="HAMP"/>
    <property type="match status" value="1"/>
</dbReference>
<evidence type="ECO:0000256" key="11">
    <source>
        <dbReference type="ARBA" id="ARBA00022989"/>
    </source>
</evidence>
<comment type="catalytic activity">
    <reaction evidence="1">
        <text>ATP + protein L-histidine = ADP + protein N-phospho-L-histidine.</text>
        <dbReference type="EC" id="2.7.13.3"/>
    </reaction>
</comment>
<evidence type="ECO:0000256" key="4">
    <source>
        <dbReference type="ARBA" id="ARBA00022475"/>
    </source>
</evidence>
<dbReference type="Pfam" id="PF00512">
    <property type="entry name" value="HisKA"/>
    <property type="match status" value="1"/>
</dbReference>
<dbReference type="SUPFAM" id="SSF47384">
    <property type="entry name" value="Homodimeric domain of signal transducing histidine kinase"/>
    <property type="match status" value="1"/>
</dbReference>
<evidence type="ECO:0000256" key="12">
    <source>
        <dbReference type="ARBA" id="ARBA00023012"/>
    </source>
</evidence>
<evidence type="ECO:0000313" key="20">
    <source>
        <dbReference type="Proteomes" id="UP000251853"/>
    </source>
</evidence>
<dbReference type="Gene3D" id="3.30.565.10">
    <property type="entry name" value="Histidine kinase-like ATPase, C-terminal domain"/>
    <property type="match status" value="1"/>
</dbReference>
<dbReference type="PROSITE" id="PS50885">
    <property type="entry name" value="HAMP"/>
    <property type="match status" value="1"/>
</dbReference>
<keyword evidence="20" id="KW-1185">Reference proteome</keyword>
<accession>A0A174TZV6</accession>
<evidence type="ECO:0000256" key="8">
    <source>
        <dbReference type="ARBA" id="ARBA00022741"/>
    </source>
</evidence>
<dbReference type="AlphaFoldDB" id="A0A174TZV6"/>
<dbReference type="CDD" id="cd00075">
    <property type="entry name" value="HATPase"/>
    <property type="match status" value="1"/>
</dbReference>
<dbReference type="SUPFAM" id="SSF158472">
    <property type="entry name" value="HAMP domain-like"/>
    <property type="match status" value="1"/>
</dbReference>
<evidence type="ECO:0000256" key="5">
    <source>
        <dbReference type="ARBA" id="ARBA00022553"/>
    </source>
</evidence>
<keyword evidence="13 14" id="KW-0472">Membrane</keyword>
<gene>
    <name evidence="17" type="primary">rssA_3</name>
    <name evidence="18" type="synonym">rssA_2</name>
    <name evidence="17" type="ORF">ERS852480_05018</name>
    <name evidence="18" type="ORF">NCTC11224_02556</name>
</gene>
<keyword evidence="7 14" id="KW-0812">Transmembrane</keyword>
<keyword evidence="4" id="KW-1003">Cell membrane</keyword>
<keyword evidence="8" id="KW-0547">Nucleotide-binding</keyword>
<dbReference type="SMART" id="SM00304">
    <property type="entry name" value="HAMP"/>
    <property type="match status" value="1"/>
</dbReference>
<dbReference type="InterPro" id="IPR005467">
    <property type="entry name" value="His_kinase_dom"/>
</dbReference>
<evidence type="ECO:0000256" key="14">
    <source>
        <dbReference type="SAM" id="Phobius"/>
    </source>
</evidence>
<proteinExistence type="predicted"/>
<evidence type="ECO:0000256" key="1">
    <source>
        <dbReference type="ARBA" id="ARBA00000085"/>
    </source>
</evidence>
<feature type="domain" description="HAMP" evidence="16">
    <location>
        <begin position="200"/>
        <end position="252"/>
    </location>
</feature>
<keyword evidence="9 17" id="KW-0418">Kinase</keyword>
<evidence type="ECO:0000259" key="15">
    <source>
        <dbReference type="PROSITE" id="PS50109"/>
    </source>
</evidence>
<dbReference type="InterPro" id="IPR036097">
    <property type="entry name" value="HisK_dim/P_sf"/>
</dbReference>
<sequence>MEKKKIKSKLKVRMVKMNLCIIIPFIVVFNIISLIVLSRQLNASAVERLTSRSYTGQVYTMKYFRASTEDDRQGYLKKIASHFAGYLSEMADVRVQIYSREGLLSDSDVRGVRVLASADVEKAFSQKAYSFLKVDNQKVLSFSSPIYDTHTDTATTVGVIRYIYPMVQEYKDMMSIAAILLTMSGIAVVALSFLLWFLFGRLVASVNELRQKVSSIQKGNLNQRVVLNSNDEIQELGEAFNHMCERLNEYITRLDEQKEQLHQFFNNTTHQLKTPLTSIIGYSQMIQLRSDNNEVCEDAFIIEEAGETLLHSIEMMLEESHIKADWGPLHISSFGLEEVVEECARLLRPRFHRWNIRLENRCSSGSVLRTDRQMCKEVILTILDNAINHSGCDEIYIWEERTEGNISLHIRDNGCGISRENAQLIFKPFYQVQGGTGRGNGLGLAVCASIMDRLKGSICLWDGDESGAEFVVTFSKLHL</sequence>
<evidence type="ECO:0000256" key="9">
    <source>
        <dbReference type="ARBA" id="ARBA00022777"/>
    </source>
</evidence>
<dbReference type="SUPFAM" id="SSF55874">
    <property type="entry name" value="ATPase domain of HSP90 chaperone/DNA topoisomerase II/histidine kinase"/>
    <property type="match status" value="1"/>
</dbReference>
<keyword evidence="10" id="KW-0067">ATP-binding</keyword>
<evidence type="ECO:0000256" key="6">
    <source>
        <dbReference type="ARBA" id="ARBA00022679"/>
    </source>
</evidence>
<dbReference type="GO" id="GO:0005886">
    <property type="term" value="C:plasma membrane"/>
    <property type="evidence" value="ECO:0007669"/>
    <property type="project" value="UniProtKB-SubCell"/>
</dbReference>
<evidence type="ECO:0000256" key="10">
    <source>
        <dbReference type="ARBA" id="ARBA00022840"/>
    </source>
</evidence>
<evidence type="ECO:0000256" key="13">
    <source>
        <dbReference type="ARBA" id="ARBA00023136"/>
    </source>
</evidence>
<dbReference type="SMART" id="SM00388">
    <property type="entry name" value="HisKA"/>
    <property type="match status" value="1"/>
</dbReference>
<reference evidence="17 19" key="1">
    <citation type="submission" date="2015-09" db="EMBL/GenBank/DDBJ databases">
        <authorList>
            <consortium name="Pathogen Informatics"/>
        </authorList>
    </citation>
    <scope>NUCLEOTIDE SEQUENCE [LARGE SCALE GENOMIC DNA]</scope>
    <source>
        <strain evidence="17 19">2789STDY5834865</strain>
    </source>
</reference>
<evidence type="ECO:0000256" key="3">
    <source>
        <dbReference type="ARBA" id="ARBA00012438"/>
    </source>
</evidence>
<evidence type="ECO:0000256" key="2">
    <source>
        <dbReference type="ARBA" id="ARBA00004651"/>
    </source>
</evidence>
<evidence type="ECO:0000256" key="7">
    <source>
        <dbReference type="ARBA" id="ARBA00022692"/>
    </source>
</evidence>
<dbReference type="CDD" id="cd00082">
    <property type="entry name" value="HisKA"/>
    <property type="match status" value="1"/>
</dbReference>
<keyword evidence="5" id="KW-0597">Phosphoprotein</keyword>
<comment type="subcellular location">
    <subcellularLocation>
        <location evidence="2">Cell membrane</location>
        <topology evidence="2">Multi-pass membrane protein</topology>
    </subcellularLocation>
</comment>
<keyword evidence="11 14" id="KW-1133">Transmembrane helix</keyword>
<evidence type="ECO:0000313" key="17">
    <source>
        <dbReference type="EMBL" id="CUQ15884.1"/>
    </source>
</evidence>
<dbReference type="InterPro" id="IPR003660">
    <property type="entry name" value="HAMP_dom"/>
</dbReference>
<dbReference type="Gene3D" id="1.10.287.130">
    <property type="match status" value="1"/>
</dbReference>
<dbReference type="PROSITE" id="PS50109">
    <property type="entry name" value="HIS_KIN"/>
    <property type="match status" value="1"/>
</dbReference>
<keyword evidence="12" id="KW-0902">Two-component regulatory system</keyword>
<dbReference type="RefSeq" id="WP_057573050.1">
    <property type="nucleotide sequence ID" value="NZ_CATYWZ010000157.1"/>
</dbReference>
<evidence type="ECO:0000313" key="19">
    <source>
        <dbReference type="Proteomes" id="UP000095512"/>
    </source>
</evidence>
<dbReference type="Proteomes" id="UP000095512">
    <property type="component" value="Unassembled WGS sequence"/>
</dbReference>
<evidence type="ECO:0000259" key="16">
    <source>
        <dbReference type="PROSITE" id="PS50885"/>
    </source>
</evidence>
<dbReference type="EC" id="2.7.13.3" evidence="3"/>
<dbReference type="InterPro" id="IPR050398">
    <property type="entry name" value="HssS/ArlS-like"/>
</dbReference>
<dbReference type="InterPro" id="IPR003594">
    <property type="entry name" value="HATPase_dom"/>
</dbReference>